<dbReference type="GO" id="GO:0051082">
    <property type="term" value="F:unfolded protein binding"/>
    <property type="evidence" value="ECO:0007669"/>
    <property type="project" value="TreeGrafter"/>
</dbReference>
<dbReference type="Pfam" id="PF04925">
    <property type="entry name" value="SHQ1"/>
    <property type="match status" value="1"/>
</dbReference>
<dbReference type="AlphaFoldDB" id="A0A1R1PJC3"/>
<organism evidence="3 4">
    <name type="scientific">Zancudomyces culisetae</name>
    <name type="common">Gut fungus</name>
    <name type="synonym">Smittium culisetae</name>
    <dbReference type="NCBI Taxonomy" id="1213189"/>
    <lineage>
        <taxon>Eukaryota</taxon>
        <taxon>Fungi</taxon>
        <taxon>Fungi incertae sedis</taxon>
        <taxon>Zoopagomycota</taxon>
        <taxon>Kickxellomycotina</taxon>
        <taxon>Harpellomycetes</taxon>
        <taxon>Harpellales</taxon>
        <taxon>Legeriomycetaceae</taxon>
        <taxon>Zancudomyces</taxon>
    </lineage>
</organism>
<dbReference type="InterPro" id="IPR039742">
    <property type="entry name" value="Shq1"/>
</dbReference>
<proteinExistence type="inferred from homology"/>
<comment type="similarity">
    <text evidence="1">Belongs to the SHQ1 family.</text>
</comment>
<dbReference type="GO" id="GO:0005737">
    <property type="term" value="C:cytoplasm"/>
    <property type="evidence" value="ECO:0007669"/>
    <property type="project" value="TreeGrafter"/>
</dbReference>
<evidence type="ECO:0000256" key="1">
    <source>
        <dbReference type="ARBA" id="ARBA00005607"/>
    </source>
</evidence>
<dbReference type="Proteomes" id="UP000188320">
    <property type="component" value="Unassembled WGS sequence"/>
</dbReference>
<keyword evidence="4" id="KW-1185">Reference proteome</keyword>
<dbReference type="OrthoDB" id="73639at2759"/>
<dbReference type="GO" id="GO:0000493">
    <property type="term" value="P:box H/ACA snoRNP assembly"/>
    <property type="evidence" value="ECO:0007669"/>
    <property type="project" value="InterPro"/>
</dbReference>
<feature type="domain" description="Shq1 C-terminal" evidence="2">
    <location>
        <begin position="207"/>
        <end position="343"/>
    </location>
</feature>
<evidence type="ECO:0000259" key="2">
    <source>
        <dbReference type="Pfam" id="PF04925"/>
    </source>
</evidence>
<evidence type="ECO:0000313" key="4">
    <source>
        <dbReference type="Proteomes" id="UP000188320"/>
    </source>
</evidence>
<dbReference type="Gene3D" id="2.60.40.790">
    <property type="match status" value="1"/>
</dbReference>
<evidence type="ECO:0000313" key="3">
    <source>
        <dbReference type="EMBL" id="OMH81085.1"/>
    </source>
</evidence>
<gene>
    <name evidence="3" type="ORF">AX774_g5463</name>
</gene>
<accession>A0A1R1PJC3</accession>
<dbReference type="GO" id="GO:0005654">
    <property type="term" value="C:nucleoplasm"/>
    <property type="evidence" value="ECO:0007669"/>
    <property type="project" value="TreeGrafter"/>
</dbReference>
<comment type="caution">
    <text evidence="3">The sequence shown here is derived from an EMBL/GenBank/DDBJ whole genome shotgun (WGS) entry which is preliminary data.</text>
</comment>
<protein>
    <submittedName>
        <fullName evidence="3">Protein shq1</fullName>
    </submittedName>
</protein>
<dbReference type="InterPro" id="IPR008978">
    <property type="entry name" value="HSP20-like_chaperone"/>
</dbReference>
<name>A0A1R1PJC3_ZANCU</name>
<dbReference type="InterPro" id="IPR007009">
    <property type="entry name" value="Shq1_C"/>
</dbReference>
<dbReference type="PANTHER" id="PTHR12967:SF0">
    <property type="entry name" value="PROTEIN SHQ1 HOMOLOG"/>
    <property type="match status" value="1"/>
</dbReference>
<reference evidence="4" key="1">
    <citation type="submission" date="2017-01" db="EMBL/GenBank/DDBJ databases">
        <authorList>
            <person name="Wang Y."/>
            <person name="White M."/>
            <person name="Kvist S."/>
            <person name="Moncalvo J.-M."/>
        </authorList>
    </citation>
    <scope>NUCLEOTIDE SEQUENCE [LARGE SCALE GENOMIC DNA]</scope>
    <source>
        <strain evidence="4">COL-18-3</strain>
    </source>
</reference>
<sequence length="344" mass="40127">MITPKFKDENSKAHLDLSGGVIDVTIAKVEKGLHFEDLDLLSKLLATKSELYEMENPGKSVQEDSDSKPKKGILIEELGEELKNISIEEDFDDETEESDWEMPQEIPQDEILNAKYGFNRQYNGYFTHVHETANEILEVPQVEKTSNSERVELQKQSEDAAFDEDYYMENFVNEQEIQSILEFIPKSVHTSRLLIENEKMKKGQDSSKRKEKIVEFTERERDVILSLPRRDYLIDNKRAIYLGLIDILFGYCYNERVTESEPDNVESAWTIGKLTGTCSFLREYEDIYQVLQSNIRRALTYPLYRNWNLAIKALEDVTEILRTGNKVLLTKIMLEIKYIFDHHS</sequence>
<feature type="non-terminal residue" evidence="3">
    <location>
        <position position="344"/>
    </location>
</feature>
<dbReference type="PANTHER" id="PTHR12967">
    <property type="entry name" value="PROTEIN SHQ1 HOMOLOG"/>
    <property type="match status" value="1"/>
</dbReference>
<dbReference type="EMBL" id="LSSK01000985">
    <property type="protein sequence ID" value="OMH81085.1"/>
    <property type="molecule type" value="Genomic_DNA"/>
</dbReference>